<keyword evidence="6" id="KW-0175">Coiled coil</keyword>
<dbReference type="CDD" id="cd09126">
    <property type="entry name" value="PLDc_C_DEXD_like"/>
    <property type="match status" value="1"/>
</dbReference>
<dbReference type="Pfam" id="PF18974">
    <property type="entry name" value="DUF5710"/>
    <property type="match status" value="1"/>
</dbReference>
<evidence type="ECO:0000256" key="4">
    <source>
        <dbReference type="ARBA" id="ARBA00022806"/>
    </source>
</evidence>
<dbReference type="Gene3D" id="3.40.50.300">
    <property type="entry name" value="P-loop containing nucleotide triphosphate hydrolases"/>
    <property type="match status" value="3"/>
</dbReference>
<name>A0ABP7W5N2_9ACTN</name>
<dbReference type="PANTHER" id="PTHR43788:SF8">
    <property type="entry name" value="DNA-BINDING PROTEIN SMUBP-2"/>
    <property type="match status" value="1"/>
</dbReference>
<feature type="coiled-coil region" evidence="6">
    <location>
        <begin position="355"/>
        <end position="389"/>
    </location>
</feature>
<dbReference type="SUPFAM" id="SSF56024">
    <property type="entry name" value="Phospholipase D/nuclease"/>
    <property type="match status" value="1"/>
</dbReference>
<gene>
    <name evidence="8" type="ORF">GCM10022214_45220</name>
</gene>
<dbReference type="Proteomes" id="UP001500683">
    <property type="component" value="Unassembled WGS sequence"/>
</dbReference>
<keyword evidence="5" id="KW-0067">ATP-binding</keyword>
<sequence length="1007" mass="111626">MADGHTGPGPVEEFLRAVDAEIAAVLHNDLSGSEKVSLRDGRLVGRSGDEREYLFSCTRWNEAFGVKDLLVRPTRPRRPWAHAEVSRLPGGKVRVVTEADLGDRCEGAQLVEDETAGLRALAERLRQVEDGKGPVNLTTAGWMLGQGTPRVGYCTDPDRYVRRYRDRRLNERQRRAVEQALGSEVTFVWGPPGTGKTDVVASIVEGCYRQGLHTLFLAPTHVAVDQALERMCDLLSGEQGFDSGLVQRAGDIAVPSLADRYGEQINPKRIADRLATALETQITQVTARLEETRAAIAVHEEAARLSAELNELRGRLRTLDDVIADAGRWMQTTSGRARDVERRIVEIGMPSGLFAQRKQAKLDALHHELARHRQAYENARRRHDDAQADRGRCASDLTSLEAALAPLLTRARGLAPVERLRREAERLDKQLNELDKERRRIEEAVRNRCRVMGTTVSKAVQSRALMSAVDVVVIDEAGMVDLPSVWCAAGLAARRVVVAGDFRQLPAVTRGSADRRAAEADRGHSRLWMDRDAFHAAGLVDARGGAVQSDPRMVALNEQYRMRPAICAVVNEVAYPDAPLRTGRPDAGRLPASPLIESPLVLVDTSSRVLEGTGSQAHLSNPVHEAVIHELIRGLQYDAVLPPRGWRDLPEGKRPTDLLAVIAPYKNQKRILDASLKHRFGEAYEGLVDTVHRFQGSQRPLVVIDTVAGAGRQLGYFYQEVGLSSRTCRLLNVALSRAQDHLVVVANVAFLRRELRAGSEAARMLDHLERHAQRLPVEDLVPVRSAADLGELDEEELARPAFFPADEVARAVEWDIARARSGIDIFCAFLSSGPVRHWLRRLSPRIAAGVRVTVHTRPHPADSPQAPLVERLREAGCQVLTRERMHEKVLIIDDSVLWHGSLNLLSHTGSTDLMMRVTDPTACERVRLIVDRARMERPARRPPAAASSHGVSPGDVVNGRLYLAVPYAEKDEAKRLVKARWDGDLRLWHVDANVPREAVRHWLPDGA</sequence>
<feature type="coiled-coil region" evidence="6">
    <location>
        <begin position="275"/>
        <end position="322"/>
    </location>
</feature>
<comment type="caution">
    <text evidence="8">The sequence shown here is derived from an EMBL/GenBank/DDBJ whole genome shotgun (WGS) entry which is preliminary data.</text>
</comment>
<keyword evidence="2" id="KW-0547">Nucleotide-binding</keyword>
<evidence type="ECO:0000256" key="6">
    <source>
        <dbReference type="SAM" id="Coils"/>
    </source>
</evidence>
<dbReference type="Pfam" id="PF13091">
    <property type="entry name" value="PLDc_2"/>
    <property type="match status" value="1"/>
</dbReference>
<dbReference type="InterPro" id="IPR001736">
    <property type="entry name" value="PLipase_D/transphosphatidylase"/>
</dbReference>
<dbReference type="InterPro" id="IPR041679">
    <property type="entry name" value="DNA2/NAM7-like_C"/>
</dbReference>
<evidence type="ECO:0000313" key="8">
    <source>
        <dbReference type="EMBL" id="GAA4081342.1"/>
    </source>
</evidence>
<organism evidence="8 9">
    <name type="scientific">Actinomadura miaoliensis</name>
    <dbReference type="NCBI Taxonomy" id="430685"/>
    <lineage>
        <taxon>Bacteria</taxon>
        <taxon>Bacillati</taxon>
        <taxon>Actinomycetota</taxon>
        <taxon>Actinomycetes</taxon>
        <taxon>Streptosporangiales</taxon>
        <taxon>Thermomonosporaceae</taxon>
        <taxon>Actinomadura</taxon>
    </lineage>
</organism>
<reference evidence="9" key="1">
    <citation type="journal article" date="2019" name="Int. J. Syst. Evol. Microbiol.">
        <title>The Global Catalogue of Microorganisms (GCM) 10K type strain sequencing project: providing services to taxonomists for standard genome sequencing and annotation.</title>
        <authorList>
            <consortium name="The Broad Institute Genomics Platform"/>
            <consortium name="The Broad Institute Genome Sequencing Center for Infectious Disease"/>
            <person name="Wu L."/>
            <person name="Ma J."/>
        </authorList>
    </citation>
    <scope>NUCLEOTIDE SEQUENCE [LARGE SCALE GENOMIC DNA]</scope>
    <source>
        <strain evidence="9">JCM 16702</strain>
    </source>
</reference>
<dbReference type="InterPro" id="IPR047187">
    <property type="entry name" value="SF1_C_Upf1"/>
</dbReference>
<feature type="coiled-coil region" evidence="6">
    <location>
        <begin position="417"/>
        <end position="447"/>
    </location>
</feature>
<protein>
    <submittedName>
        <fullName evidence="8">AAA domain-containing protein</fullName>
    </submittedName>
</protein>
<keyword evidence="9" id="KW-1185">Reference proteome</keyword>
<dbReference type="Pfam" id="PF13086">
    <property type="entry name" value="AAA_11"/>
    <property type="match status" value="1"/>
</dbReference>
<comment type="similarity">
    <text evidence="1">Belongs to the DNA2/NAM7 helicase family.</text>
</comment>
<accession>A0ABP7W5N2</accession>
<dbReference type="RefSeq" id="WP_344950812.1">
    <property type="nucleotide sequence ID" value="NZ_BAAAZG010000029.1"/>
</dbReference>
<evidence type="ECO:0000256" key="2">
    <source>
        <dbReference type="ARBA" id="ARBA00022741"/>
    </source>
</evidence>
<dbReference type="CDD" id="cd18808">
    <property type="entry name" value="SF1_C_Upf1"/>
    <property type="match status" value="1"/>
</dbReference>
<dbReference type="Gene3D" id="3.30.870.10">
    <property type="entry name" value="Endonuclease Chain A"/>
    <property type="match status" value="1"/>
</dbReference>
<keyword evidence="3" id="KW-0378">Hydrolase</keyword>
<evidence type="ECO:0000256" key="3">
    <source>
        <dbReference type="ARBA" id="ARBA00022801"/>
    </source>
</evidence>
<dbReference type="InterPro" id="IPR027417">
    <property type="entry name" value="P-loop_NTPase"/>
</dbReference>
<evidence type="ECO:0000313" key="9">
    <source>
        <dbReference type="Proteomes" id="UP001500683"/>
    </source>
</evidence>
<dbReference type="EMBL" id="BAAAZG010000029">
    <property type="protein sequence ID" value="GAA4081342.1"/>
    <property type="molecule type" value="Genomic_DNA"/>
</dbReference>
<evidence type="ECO:0000259" key="7">
    <source>
        <dbReference type="PROSITE" id="PS50035"/>
    </source>
</evidence>
<evidence type="ECO:0000256" key="5">
    <source>
        <dbReference type="ARBA" id="ARBA00022840"/>
    </source>
</evidence>
<dbReference type="InterPro" id="IPR050534">
    <property type="entry name" value="Coronavir_polyprotein_1ab"/>
</dbReference>
<feature type="domain" description="PLD phosphodiesterase" evidence="7">
    <location>
        <begin position="881"/>
        <end position="908"/>
    </location>
</feature>
<dbReference type="SUPFAM" id="SSF52540">
    <property type="entry name" value="P-loop containing nucleoside triphosphate hydrolases"/>
    <property type="match status" value="1"/>
</dbReference>
<dbReference type="PROSITE" id="PS50035">
    <property type="entry name" value="PLD"/>
    <property type="match status" value="1"/>
</dbReference>
<dbReference type="PANTHER" id="PTHR43788">
    <property type="entry name" value="DNA2/NAM7 HELICASE FAMILY MEMBER"/>
    <property type="match status" value="1"/>
</dbReference>
<dbReference type="InterPro" id="IPR041677">
    <property type="entry name" value="DNA2/NAM7_AAA_11"/>
</dbReference>
<dbReference type="InterPro" id="IPR043764">
    <property type="entry name" value="DUF5710"/>
</dbReference>
<evidence type="ECO:0000256" key="1">
    <source>
        <dbReference type="ARBA" id="ARBA00007913"/>
    </source>
</evidence>
<dbReference type="InterPro" id="IPR025202">
    <property type="entry name" value="PLD-like_dom"/>
</dbReference>
<dbReference type="Pfam" id="PF13087">
    <property type="entry name" value="AAA_12"/>
    <property type="match status" value="1"/>
</dbReference>
<proteinExistence type="inferred from homology"/>
<keyword evidence="4" id="KW-0347">Helicase</keyword>